<protein>
    <submittedName>
        <fullName evidence="2">Heat stress transcription factor A-like protein, putative</fullName>
    </submittedName>
</protein>
<evidence type="ECO:0000313" key="3">
    <source>
        <dbReference type="EnsemblPlants" id="AES75724"/>
    </source>
</evidence>
<accession>A0A0C3VWH6</accession>
<reference evidence="2 4" key="1">
    <citation type="journal article" date="2011" name="Nature">
        <title>The Medicago genome provides insight into the evolution of rhizobial symbioses.</title>
        <authorList>
            <person name="Young N.D."/>
            <person name="Debelle F."/>
            <person name="Oldroyd G.E."/>
            <person name="Geurts R."/>
            <person name="Cannon S.B."/>
            <person name="Udvardi M.K."/>
            <person name="Benedito V.A."/>
            <person name="Mayer K.F."/>
            <person name="Gouzy J."/>
            <person name="Schoof H."/>
            <person name="Van de Peer Y."/>
            <person name="Proost S."/>
            <person name="Cook D.R."/>
            <person name="Meyers B.C."/>
            <person name="Spannagl M."/>
            <person name="Cheung F."/>
            <person name="De Mita S."/>
            <person name="Krishnakumar V."/>
            <person name="Gundlach H."/>
            <person name="Zhou S."/>
            <person name="Mudge J."/>
            <person name="Bharti A.K."/>
            <person name="Murray J.D."/>
            <person name="Naoumkina M.A."/>
            <person name="Rosen B."/>
            <person name="Silverstein K.A."/>
            <person name="Tang H."/>
            <person name="Rombauts S."/>
            <person name="Zhao P.X."/>
            <person name="Zhou P."/>
            <person name="Barbe V."/>
            <person name="Bardou P."/>
            <person name="Bechner M."/>
            <person name="Bellec A."/>
            <person name="Berger A."/>
            <person name="Berges H."/>
            <person name="Bidwell S."/>
            <person name="Bisseling T."/>
            <person name="Choisne N."/>
            <person name="Couloux A."/>
            <person name="Denny R."/>
            <person name="Deshpande S."/>
            <person name="Dai X."/>
            <person name="Doyle J.J."/>
            <person name="Dudez A.M."/>
            <person name="Farmer A.D."/>
            <person name="Fouteau S."/>
            <person name="Franken C."/>
            <person name="Gibelin C."/>
            <person name="Gish J."/>
            <person name="Goldstein S."/>
            <person name="Gonzalez A.J."/>
            <person name="Green P.J."/>
            <person name="Hallab A."/>
            <person name="Hartog M."/>
            <person name="Hua A."/>
            <person name="Humphray S.J."/>
            <person name="Jeong D.H."/>
            <person name="Jing Y."/>
            <person name="Jocker A."/>
            <person name="Kenton S.M."/>
            <person name="Kim D.J."/>
            <person name="Klee K."/>
            <person name="Lai H."/>
            <person name="Lang C."/>
            <person name="Lin S."/>
            <person name="Macmil S.L."/>
            <person name="Magdelenat G."/>
            <person name="Matthews L."/>
            <person name="McCorrison J."/>
            <person name="Monaghan E.L."/>
            <person name="Mun J.H."/>
            <person name="Najar F.Z."/>
            <person name="Nicholson C."/>
            <person name="Noirot C."/>
            <person name="O'Bleness M."/>
            <person name="Paule C.R."/>
            <person name="Poulain J."/>
            <person name="Prion F."/>
            <person name="Qin B."/>
            <person name="Qu C."/>
            <person name="Retzel E.F."/>
            <person name="Riddle C."/>
            <person name="Sallet E."/>
            <person name="Samain S."/>
            <person name="Samson N."/>
            <person name="Sanders I."/>
            <person name="Saurat O."/>
            <person name="Scarpelli C."/>
            <person name="Schiex T."/>
            <person name="Segurens B."/>
            <person name="Severin A.J."/>
            <person name="Sherrier D.J."/>
            <person name="Shi R."/>
            <person name="Sims S."/>
            <person name="Singer S.R."/>
            <person name="Sinharoy S."/>
            <person name="Sterck L."/>
            <person name="Viollet A."/>
            <person name="Wang B.B."/>
            <person name="Wang K."/>
            <person name="Wang M."/>
            <person name="Wang X."/>
            <person name="Warfsmann J."/>
            <person name="Weissenbach J."/>
            <person name="White D.D."/>
            <person name="White J.D."/>
            <person name="Wiley G.B."/>
            <person name="Wincker P."/>
            <person name="Xing Y."/>
            <person name="Yang L."/>
            <person name="Yao Z."/>
            <person name="Ying F."/>
            <person name="Zhai J."/>
            <person name="Zhou L."/>
            <person name="Zuber A."/>
            <person name="Denarie J."/>
            <person name="Dixon R.A."/>
            <person name="May G.D."/>
            <person name="Schwartz D.C."/>
            <person name="Rogers J."/>
            <person name="Quetier F."/>
            <person name="Town C.D."/>
            <person name="Roe B.A."/>
        </authorList>
    </citation>
    <scope>NUCLEOTIDE SEQUENCE [LARGE SCALE GENOMIC DNA]</scope>
    <source>
        <strain evidence="2">A17</strain>
        <strain evidence="3 4">cv. Jemalong A17</strain>
    </source>
</reference>
<dbReference type="EnsemblPlants" id="AES75724">
    <property type="protein sequence ID" value="AES75724"/>
    <property type="gene ID" value="MTR_6g055660"/>
</dbReference>
<sequence>MNLVSGSTQGSNEDEESLQKNMSKGEMKRMQTRTGLAFTPETLDHVDTRASFTFNMNSCISQRTTTSECPNLHSLEPSTEEGDSHISNQ</sequence>
<organism evidence="2 4">
    <name type="scientific">Medicago truncatula</name>
    <name type="common">Barrel medic</name>
    <name type="synonym">Medicago tribuloides</name>
    <dbReference type="NCBI Taxonomy" id="3880"/>
    <lineage>
        <taxon>Eukaryota</taxon>
        <taxon>Viridiplantae</taxon>
        <taxon>Streptophyta</taxon>
        <taxon>Embryophyta</taxon>
        <taxon>Tracheophyta</taxon>
        <taxon>Spermatophyta</taxon>
        <taxon>Magnoliopsida</taxon>
        <taxon>eudicotyledons</taxon>
        <taxon>Gunneridae</taxon>
        <taxon>Pentapetalae</taxon>
        <taxon>rosids</taxon>
        <taxon>fabids</taxon>
        <taxon>Fabales</taxon>
        <taxon>Fabaceae</taxon>
        <taxon>Papilionoideae</taxon>
        <taxon>50 kb inversion clade</taxon>
        <taxon>NPAAA clade</taxon>
        <taxon>Hologalegina</taxon>
        <taxon>IRL clade</taxon>
        <taxon>Trifolieae</taxon>
        <taxon>Medicago</taxon>
    </lineage>
</organism>
<feature type="compositionally biased region" description="Polar residues" evidence="1">
    <location>
        <begin position="1"/>
        <end position="11"/>
    </location>
</feature>
<feature type="region of interest" description="Disordered" evidence="1">
    <location>
        <begin position="1"/>
        <end position="31"/>
    </location>
</feature>
<name>G7KM12_MEDTR</name>
<accession>G7KM12</accession>
<reference evidence="2 4" key="2">
    <citation type="journal article" date="2014" name="BMC Genomics">
        <title>An improved genome release (version Mt4.0) for the model legume Medicago truncatula.</title>
        <authorList>
            <person name="Tang H."/>
            <person name="Krishnakumar V."/>
            <person name="Bidwell S."/>
            <person name="Rosen B."/>
            <person name="Chan A."/>
            <person name="Zhou S."/>
            <person name="Gentzbittel L."/>
            <person name="Childs K.L."/>
            <person name="Yandell M."/>
            <person name="Gundlach H."/>
            <person name="Mayer K.F."/>
            <person name="Schwartz D.C."/>
            <person name="Town C.D."/>
        </authorList>
    </citation>
    <scope>GENOME REANNOTATION</scope>
    <source>
        <strain evidence="3 4">cv. Jemalong A17</strain>
    </source>
</reference>
<proteinExistence type="predicted"/>
<dbReference type="HOGENOM" id="CLU_2458217_0_0_1"/>
<dbReference type="STRING" id="3880.G7KM12"/>
<evidence type="ECO:0000313" key="2">
    <source>
        <dbReference type="EMBL" id="AES75724.2"/>
    </source>
</evidence>
<feature type="region of interest" description="Disordered" evidence="1">
    <location>
        <begin position="63"/>
        <end position="89"/>
    </location>
</feature>
<dbReference type="Proteomes" id="UP000002051">
    <property type="component" value="Chromosome 6"/>
</dbReference>
<dbReference type="EMBL" id="CM001222">
    <property type="protein sequence ID" value="AES75724.2"/>
    <property type="molecule type" value="Genomic_DNA"/>
</dbReference>
<evidence type="ECO:0000313" key="4">
    <source>
        <dbReference type="Proteomes" id="UP000002051"/>
    </source>
</evidence>
<gene>
    <name evidence="2" type="ordered locus">MTR_6g055660</name>
</gene>
<evidence type="ECO:0000256" key="1">
    <source>
        <dbReference type="SAM" id="MobiDB-lite"/>
    </source>
</evidence>
<dbReference type="AlphaFoldDB" id="G7KM12"/>
<reference evidence="3" key="3">
    <citation type="submission" date="2015-04" db="UniProtKB">
        <authorList>
            <consortium name="EnsemblPlants"/>
        </authorList>
    </citation>
    <scope>IDENTIFICATION</scope>
    <source>
        <strain evidence="3">cv. Jemalong A17</strain>
    </source>
</reference>
<dbReference type="PaxDb" id="3880-AES75724"/>
<keyword evidence="4" id="KW-1185">Reference proteome</keyword>